<protein>
    <submittedName>
        <fullName evidence="4">Uncharacterized protein</fullName>
    </submittedName>
</protein>
<gene>
    <name evidence="4" type="ORF">PVAND_008324</name>
</gene>
<dbReference type="AlphaFoldDB" id="A0A9J6C9V1"/>
<feature type="compositionally biased region" description="Low complexity" evidence="1">
    <location>
        <begin position="240"/>
        <end position="257"/>
    </location>
</feature>
<evidence type="ECO:0000256" key="1">
    <source>
        <dbReference type="SAM" id="MobiDB-lite"/>
    </source>
</evidence>
<proteinExistence type="predicted"/>
<dbReference type="EMBL" id="JADBJN010000002">
    <property type="protein sequence ID" value="KAG5678672.1"/>
    <property type="molecule type" value="Genomic_DNA"/>
</dbReference>
<evidence type="ECO:0000313" key="5">
    <source>
        <dbReference type="Proteomes" id="UP001107558"/>
    </source>
</evidence>
<name>A0A9J6C9V1_POLVA</name>
<feature type="compositionally biased region" description="Basic residues" evidence="1">
    <location>
        <begin position="420"/>
        <end position="432"/>
    </location>
</feature>
<organism evidence="4 5">
    <name type="scientific">Polypedilum vanderplanki</name>
    <name type="common">Sleeping chironomid midge</name>
    <dbReference type="NCBI Taxonomy" id="319348"/>
    <lineage>
        <taxon>Eukaryota</taxon>
        <taxon>Metazoa</taxon>
        <taxon>Ecdysozoa</taxon>
        <taxon>Arthropoda</taxon>
        <taxon>Hexapoda</taxon>
        <taxon>Insecta</taxon>
        <taxon>Pterygota</taxon>
        <taxon>Neoptera</taxon>
        <taxon>Endopterygota</taxon>
        <taxon>Diptera</taxon>
        <taxon>Nematocera</taxon>
        <taxon>Chironomoidea</taxon>
        <taxon>Chironomidae</taxon>
        <taxon>Chironominae</taxon>
        <taxon>Polypedilum</taxon>
        <taxon>Polypedilum</taxon>
    </lineage>
</organism>
<evidence type="ECO:0000256" key="2">
    <source>
        <dbReference type="SAM" id="Phobius"/>
    </source>
</evidence>
<feature type="compositionally biased region" description="Low complexity" evidence="1">
    <location>
        <begin position="266"/>
        <end position="285"/>
    </location>
</feature>
<accession>A0A9J6C9V1</accession>
<feature type="chain" id="PRO_5039892629" evidence="3">
    <location>
        <begin position="27"/>
        <end position="440"/>
    </location>
</feature>
<keyword evidence="2" id="KW-0472">Membrane</keyword>
<evidence type="ECO:0000313" key="4">
    <source>
        <dbReference type="EMBL" id="KAG5678672.1"/>
    </source>
</evidence>
<dbReference type="OrthoDB" id="6611212at2759"/>
<keyword evidence="2" id="KW-0812">Transmembrane</keyword>
<sequence length="440" mass="48973">MNDNKRKVAFYFVLVILLVTLNHCYGNSKDGTEVFSHSRRDLPNNTIEITSLAELRRSYADKSVSAKLIEIRGLLRSLLFDWSLNGEIMGRTFGGLRIRKLLVPAAFLAGFLTAVILGILIIGVINMLLVAGVLILNLAVILGKLFYAKMEKYGHHGHHHRPYEYGSYAYADSRADAGLPFPRNFNSPSFPGQFQPNFNSFPGQPNFNSFPGQPNFNSLPFSGQPGFQSPAFSNQIPQGFNQPTFPNQIPNFNQQPQSAFPQTFNQQPSITPQQPPTNFQPQPQNINSSPFSGIQMQTAQQVSNAPNELVQPLNQVQMNDQLNIPTGVNMMQLLSTTTQVPDIQSSPLFNNQFNSMSSTVNGNLQTTIPTTTPAVEVKMINLQEIPPSMSPLDILNTALAQMGEKKNNMIVESVQPLARFKRKQSSHHHRRQISLLKPLS</sequence>
<keyword evidence="3" id="KW-0732">Signal</keyword>
<comment type="caution">
    <text evidence="4">The sequence shown here is derived from an EMBL/GenBank/DDBJ whole genome shotgun (WGS) entry which is preliminary data.</text>
</comment>
<feature type="region of interest" description="Disordered" evidence="1">
    <location>
        <begin position="420"/>
        <end position="440"/>
    </location>
</feature>
<keyword evidence="5" id="KW-1185">Reference proteome</keyword>
<keyword evidence="2" id="KW-1133">Transmembrane helix</keyword>
<dbReference type="Proteomes" id="UP001107558">
    <property type="component" value="Chromosome 2"/>
</dbReference>
<evidence type="ECO:0000256" key="3">
    <source>
        <dbReference type="SAM" id="SignalP"/>
    </source>
</evidence>
<feature type="compositionally biased region" description="Polar residues" evidence="1">
    <location>
        <begin position="222"/>
        <end position="239"/>
    </location>
</feature>
<feature type="region of interest" description="Disordered" evidence="1">
    <location>
        <begin position="222"/>
        <end position="289"/>
    </location>
</feature>
<feature type="transmembrane region" description="Helical" evidence="2">
    <location>
        <begin position="128"/>
        <end position="147"/>
    </location>
</feature>
<feature type="transmembrane region" description="Helical" evidence="2">
    <location>
        <begin position="101"/>
        <end position="122"/>
    </location>
</feature>
<feature type="signal peptide" evidence="3">
    <location>
        <begin position="1"/>
        <end position="26"/>
    </location>
</feature>
<reference evidence="4" key="1">
    <citation type="submission" date="2021-03" db="EMBL/GenBank/DDBJ databases">
        <title>Chromosome level genome of the anhydrobiotic midge Polypedilum vanderplanki.</title>
        <authorList>
            <person name="Yoshida Y."/>
            <person name="Kikawada T."/>
            <person name="Gusev O."/>
        </authorList>
    </citation>
    <scope>NUCLEOTIDE SEQUENCE</scope>
    <source>
        <strain evidence="4">NIAS01</strain>
        <tissue evidence="4">Whole body or cell culture</tissue>
    </source>
</reference>